<feature type="domain" description="Reverse transcriptase zinc-binding" evidence="1">
    <location>
        <begin position="254"/>
        <end position="318"/>
    </location>
</feature>
<dbReference type="InterPro" id="IPR026960">
    <property type="entry name" value="RVT-Znf"/>
</dbReference>
<evidence type="ECO:0000259" key="1">
    <source>
        <dbReference type="Pfam" id="PF13966"/>
    </source>
</evidence>
<evidence type="ECO:0000313" key="2">
    <source>
        <dbReference type="EMBL" id="RDX90406.1"/>
    </source>
</evidence>
<accession>A0A371GIP3</accession>
<dbReference type="OrthoDB" id="1432984at2759"/>
<protein>
    <recommendedName>
        <fullName evidence="1">Reverse transcriptase zinc-binding domain-containing protein</fullName>
    </recommendedName>
</protein>
<organism evidence="2 3">
    <name type="scientific">Mucuna pruriens</name>
    <name type="common">Velvet bean</name>
    <name type="synonym">Dolichos pruriens</name>
    <dbReference type="NCBI Taxonomy" id="157652"/>
    <lineage>
        <taxon>Eukaryota</taxon>
        <taxon>Viridiplantae</taxon>
        <taxon>Streptophyta</taxon>
        <taxon>Embryophyta</taxon>
        <taxon>Tracheophyta</taxon>
        <taxon>Spermatophyta</taxon>
        <taxon>Magnoliopsida</taxon>
        <taxon>eudicotyledons</taxon>
        <taxon>Gunneridae</taxon>
        <taxon>Pentapetalae</taxon>
        <taxon>rosids</taxon>
        <taxon>fabids</taxon>
        <taxon>Fabales</taxon>
        <taxon>Fabaceae</taxon>
        <taxon>Papilionoideae</taxon>
        <taxon>50 kb inversion clade</taxon>
        <taxon>NPAAA clade</taxon>
        <taxon>indigoferoid/millettioid clade</taxon>
        <taxon>Phaseoleae</taxon>
        <taxon>Mucuna</taxon>
    </lineage>
</organism>
<comment type="caution">
    <text evidence="2">The sequence shown here is derived from an EMBL/GenBank/DDBJ whole genome shotgun (WGS) entry which is preliminary data.</text>
</comment>
<reference evidence="2" key="1">
    <citation type="submission" date="2018-05" db="EMBL/GenBank/DDBJ databases">
        <title>Draft genome of Mucuna pruriens seed.</title>
        <authorList>
            <person name="Nnadi N.E."/>
            <person name="Vos R."/>
            <person name="Hasami M.H."/>
            <person name="Devisetty U.K."/>
            <person name="Aguiy J.C."/>
        </authorList>
    </citation>
    <scope>NUCLEOTIDE SEQUENCE [LARGE SCALE GENOMIC DNA]</scope>
    <source>
        <strain evidence="2">JCA_2017</strain>
    </source>
</reference>
<dbReference type="AlphaFoldDB" id="A0A371GIP3"/>
<evidence type="ECO:0000313" key="3">
    <source>
        <dbReference type="Proteomes" id="UP000257109"/>
    </source>
</evidence>
<sequence>MKEDTLKVCHFYMMEIRVYTQKSRVVHRQKEEKDTSSLEALLQRKATQTPFLAFVILHDGLAKKLFWASSLNAQQRIGILLWILSREVIPSSFFGCIVRRLAHPKVIDLVLDVQRSLNVLFWTHNKDTYSSKVYRLGFGCPKAFGHSALDAQQEASFLRYALELHQRVVASRDGCWCKLGVASSRGQHPTIRIKGAELEPTMAIFAMRHIILFLFGHGYSVFTLPKLLRLLKFQFLCFLVRINLFDRVWSLVRKLIRNAYIPHSKSFISWRLLHNRMSAYENLRLKGCIIVSICNLCGISYESSAHLFLNCNFAQDIWHWFIYVIKHDIDLSSFQSIFSICSLRTPNQSSIY</sequence>
<keyword evidence="3" id="KW-1185">Reference proteome</keyword>
<dbReference type="Proteomes" id="UP000257109">
    <property type="component" value="Unassembled WGS sequence"/>
</dbReference>
<dbReference type="Pfam" id="PF13966">
    <property type="entry name" value="zf-RVT"/>
    <property type="match status" value="1"/>
</dbReference>
<name>A0A371GIP3_MUCPR</name>
<proteinExistence type="predicted"/>
<feature type="non-terminal residue" evidence="2">
    <location>
        <position position="1"/>
    </location>
</feature>
<gene>
    <name evidence="2" type="ORF">CR513_27732</name>
</gene>
<dbReference type="EMBL" id="QJKJ01005407">
    <property type="protein sequence ID" value="RDX90406.1"/>
    <property type="molecule type" value="Genomic_DNA"/>
</dbReference>